<feature type="transmembrane region" description="Helical" evidence="1">
    <location>
        <begin position="6"/>
        <end position="26"/>
    </location>
</feature>
<dbReference type="Proteomes" id="UP000828884">
    <property type="component" value="Segment"/>
</dbReference>
<organism evidence="2 3">
    <name type="scientific">Escherichia phage PaulSarasin</name>
    <dbReference type="NCBI Taxonomy" id="2851973"/>
    <lineage>
        <taxon>Viruses</taxon>
        <taxon>Duplodnaviria</taxon>
        <taxon>Heunggongvirae</taxon>
        <taxon>Uroviricota</taxon>
        <taxon>Caudoviricetes</taxon>
        <taxon>Drexlerviridae</taxon>
        <taxon>Tempevirinae</taxon>
        <taxon>Changchunvirus</taxon>
    </lineage>
</organism>
<keyword evidence="3" id="KW-1185">Reference proteome</keyword>
<protein>
    <submittedName>
        <fullName evidence="2">Uncharacterized protein</fullName>
    </submittedName>
</protein>
<gene>
    <name evidence="2" type="ORF">bas09_0067</name>
</gene>
<keyword evidence="1" id="KW-0812">Transmembrane</keyword>
<keyword evidence="1" id="KW-1133">Transmembrane helix</keyword>
<dbReference type="EMBL" id="MZ501099">
    <property type="protein sequence ID" value="QXV83712.1"/>
    <property type="molecule type" value="Genomic_DNA"/>
</dbReference>
<reference evidence="3" key="1">
    <citation type="journal article" date="2021" name="PLoS Biol.">
        <title>Systematic exploration of Escherichia coli phage-host interactions with the BASEL phage collection.</title>
        <authorList>
            <person name="Maffei E."/>
            <person name="Shaidullina A."/>
            <person name="Burkolter M."/>
            <person name="Heyer Y."/>
            <person name="Estermann F."/>
            <person name="Druelle V."/>
            <person name="Sauer P."/>
            <person name="Willi L."/>
            <person name="Michaelis S."/>
            <person name="Hilbi H."/>
            <person name="Thaler D.S."/>
            <person name="Harms A."/>
        </authorList>
    </citation>
    <scope>NUCLEOTIDE SEQUENCE [LARGE SCALE GENOMIC DNA]</scope>
    <source>
        <strain evidence="3">Bas09</strain>
    </source>
</reference>
<evidence type="ECO:0000256" key="1">
    <source>
        <dbReference type="SAM" id="Phobius"/>
    </source>
</evidence>
<keyword evidence="1" id="KW-0472">Membrane</keyword>
<evidence type="ECO:0000313" key="3">
    <source>
        <dbReference type="Proteomes" id="UP000828884"/>
    </source>
</evidence>
<evidence type="ECO:0000313" key="2">
    <source>
        <dbReference type="EMBL" id="QXV83712.1"/>
    </source>
</evidence>
<name>A0AAE8B1Y5_9CAUD</name>
<sequence>MKEPGQFAIGIFIWLAVIFWIAWIIAR</sequence>
<proteinExistence type="predicted"/>
<accession>A0AAE8B1Y5</accession>